<sequence length="506" mass="56043">MEDKYILSLDQGTTSTRAILFNHQGNGVASAQREFTQIFPEAGWVEHNPMEIWNSAQSVMSDVLIAGNIRPEEIVAIGITNQRETTVIWDRITGEPIYNAVVWQSKQTNEIADGLKQAGHEQMIREKTGLIIDSYFSATKIRWILDHVAGSQERAEKGELLFGTIDTWLLWKLTNGKAHKTDYTNASRTMLFNIHELTWDEEILDLLNIPKSLLPEVCSNSEIYGYTEDFLFYGKKIPIAGMAGDQQAALFGQQAFEKGMVKNTYGTGAFIVMNTGSTPIPSKTGLLTTIAYGLDGEVCYALEGSIFVAGSSIQWLRDGLRLFTNAAESEAYASRVPDSDNVYVVPAFTGLGAPYWDQEARGAVFGLTRGTTKEHLIRATLESLAFQSRDVVETMAKDSGMPIKLLRVDGGASQNNLLMQFQADILQTTVERAAYAETTALGVAFMAGLAVGFWKSCEELAKFVSMGDVFEAQMTPIVAENLYEGWQEAVQATMGFKHRPLRELDR</sequence>
<evidence type="ECO:0000256" key="7">
    <source>
        <dbReference type="HAMAP-Rule" id="MF_00186"/>
    </source>
</evidence>
<dbReference type="Pfam" id="PF00370">
    <property type="entry name" value="FGGY_N"/>
    <property type="match status" value="1"/>
</dbReference>
<feature type="binding site" evidence="7">
    <location>
        <position position="267"/>
    </location>
    <ligand>
        <name>ADP</name>
        <dbReference type="ChEBI" id="CHEBI:456216"/>
    </ligand>
</feature>
<comment type="function">
    <text evidence="7">Key enzyme in the regulation of glycerol uptake and metabolism. Catalyzes the phosphorylation of glycerol to yield sn-glycerol 3-phosphate.</text>
</comment>
<dbReference type="InterPro" id="IPR043129">
    <property type="entry name" value="ATPase_NBD"/>
</dbReference>
<dbReference type="NCBIfam" id="NF000756">
    <property type="entry name" value="PRK00047.1"/>
    <property type="match status" value="1"/>
</dbReference>
<dbReference type="PANTHER" id="PTHR10196">
    <property type="entry name" value="SUGAR KINASE"/>
    <property type="match status" value="1"/>
</dbReference>
<dbReference type="NCBIfam" id="TIGR01311">
    <property type="entry name" value="glycerol_kin"/>
    <property type="match status" value="1"/>
</dbReference>
<feature type="domain" description="Carbohydrate kinase FGGY N-terminal" evidence="9">
    <location>
        <begin position="5"/>
        <end position="252"/>
    </location>
</feature>
<keyword evidence="4 7" id="KW-0418">Kinase</keyword>
<evidence type="ECO:0000256" key="2">
    <source>
        <dbReference type="ARBA" id="ARBA00022679"/>
    </source>
</evidence>
<reference evidence="11" key="1">
    <citation type="submission" date="2016-06" db="EMBL/GenBank/DDBJ databases">
        <authorList>
            <person name="Van Tyne D."/>
        </authorList>
    </citation>
    <scope>NUCLEOTIDE SEQUENCE</scope>
    <source>
        <strain evidence="11">JM9A</strain>
    </source>
</reference>
<dbReference type="Gene3D" id="3.30.420.40">
    <property type="match status" value="2"/>
</dbReference>
<feature type="binding site" evidence="7">
    <location>
        <position position="411"/>
    </location>
    <ligand>
        <name>ADP</name>
        <dbReference type="ChEBI" id="CHEBI:456216"/>
    </ligand>
</feature>
<dbReference type="PANTHER" id="PTHR10196:SF69">
    <property type="entry name" value="GLYCEROL KINASE"/>
    <property type="match status" value="1"/>
</dbReference>
<keyword evidence="5 7" id="KW-0319">Glycerol metabolism</keyword>
<dbReference type="InterPro" id="IPR000577">
    <property type="entry name" value="Carb_kinase_FGGY"/>
</dbReference>
<evidence type="ECO:0000313" key="11">
    <source>
        <dbReference type="EMBL" id="MEO1781851.1"/>
    </source>
</evidence>
<dbReference type="Pfam" id="PF02782">
    <property type="entry name" value="FGGY_C"/>
    <property type="match status" value="1"/>
</dbReference>
<reference evidence="11" key="2">
    <citation type="submission" date="2024-02" db="EMBL/GenBank/DDBJ databases">
        <title>The Genome Sequence of Enterococcus diestrammenae JM9A.</title>
        <authorList>
            <person name="Earl A."/>
            <person name="Manson A."/>
            <person name="Gilmore M."/>
            <person name="Sanders J."/>
            <person name="Shea T."/>
            <person name="Howe W."/>
            <person name="Livny J."/>
            <person name="Cuomo C."/>
            <person name="Neafsey D."/>
            <person name="Birren B."/>
        </authorList>
    </citation>
    <scope>NUCLEOTIDE SEQUENCE</scope>
    <source>
        <strain evidence="11">JM9A</strain>
    </source>
</reference>
<evidence type="ECO:0000259" key="10">
    <source>
        <dbReference type="Pfam" id="PF02782"/>
    </source>
</evidence>
<feature type="binding site" evidence="7">
    <location>
        <position position="13"/>
    </location>
    <ligand>
        <name>sn-glycerol 3-phosphate</name>
        <dbReference type="ChEBI" id="CHEBI:57597"/>
    </ligand>
</feature>
<comment type="activity regulation">
    <text evidence="7">Activated by phosphorylation and inhibited by fructose 1,6-bisphosphate (FBP).</text>
</comment>
<organism evidence="11 12">
    <name type="scientific">Enterococcus diestrammenae</name>
    <dbReference type="NCBI Taxonomy" id="1155073"/>
    <lineage>
        <taxon>Bacteria</taxon>
        <taxon>Bacillati</taxon>
        <taxon>Bacillota</taxon>
        <taxon>Bacilli</taxon>
        <taxon>Lactobacillales</taxon>
        <taxon>Enterococcaceae</taxon>
        <taxon>Enterococcus</taxon>
    </lineage>
</organism>
<gene>
    <name evidence="7" type="primary">glpK</name>
    <name evidence="11" type="ORF">BAU18_001440</name>
</gene>
<keyword evidence="3 7" id="KW-0547">Nucleotide-binding</keyword>
<dbReference type="PROSITE" id="PS00445">
    <property type="entry name" value="FGGY_KINASES_2"/>
    <property type="match status" value="1"/>
</dbReference>
<dbReference type="InterPro" id="IPR018484">
    <property type="entry name" value="FGGY_N"/>
</dbReference>
<dbReference type="GO" id="GO:0016301">
    <property type="term" value="F:kinase activity"/>
    <property type="evidence" value="ECO:0007669"/>
    <property type="project" value="UniProtKB-KW"/>
</dbReference>
<feature type="binding site" evidence="7">
    <location>
        <position position="83"/>
    </location>
    <ligand>
        <name>glycerol</name>
        <dbReference type="ChEBI" id="CHEBI:17754"/>
    </ligand>
</feature>
<feature type="binding site" evidence="7">
    <location>
        <position position="415"/>
    </location>
    <ligand>
        <name>ADP</name>
        <dbReference type="ChEBI" id="CHEBI:456216"/>
    </ligand>
</feature>
<comment type="pathway">
    <text evidence="7">Polyol metabolism; glycerol degradation via glycerol kinase pathway; sn-glycerol 3-phosphate from glycerol: step 1/1.</text>
</comment>
<evidence type="ECO:0000256" key="5">
    <source>
        <dbReference type="ARBA" id="ARBA00022798"/>
    </source>
</evidence>
<name>A0ABV0F5F6_9ENTE</name>
<dbReference type="CDD" id="cd07786">
    <property type="entry name" value="FGGY_EcGK_like"/>
    <property type="match status" value="1"/>
</dbReference>
<feature type="binding site" evidence="7">
    <location>
        <position position="84"/>
    </location>
    <ligand>
        <name>glycerol</name>
        <dbReference type="ChEBI" id="CHEBI:17754"/>
    </ligand>
</feature>
<comment type="caution">
    <text evidence="7">Lacks conserved residue(s) required for the propagation of feature annotation.</text>
</comment>
<dbReference type="PROSITE" id="PS00933">
    <property type="entry name" value="FGGY_KINASES_1"/>
    <property type="match status" value="1"/>
</dbReference>
<evidence type="ECO:0000256" key="4">
    <source>
        <dbReference type="ARBA" id="ARBA00022777"/>
    </source>
</evidence>
<evidence type="ECO:0000256" key="1">
    <source>
        <dbReference type="ARBA" id="ARBA00009156"/>
    </source>
</evidence>
<dbReference type="HAMAP" id="MF_00186">
    <property type="entry name" value="Glycerol_kin"/>
    <property type="match status" value="1"/>
</dbReference>
<dbReference type="EC" id="2.7.1.30" evidence="7"/>
<feature type="domain" description="Carbohydrate kinase FGGY C-terminal" evidence="10">
    <location>
        <begin position="262"/>
        <end position="450"/>
    </location>
</feature>
<feature type="binding site" evidence="7">
    <location>
        <position position="84"/>
    </location>
    <ligand>
        <name>sn-glycerol 3-phosphate</name>
        <dbReference type="ChEBI" id="CHEBI:57597"/>
    </ligand>
</feature>
<feature type="binding site" evidence="7">
    <location>
        <position position="135"/>
    </location>
    <ligand>
        <name>glycerol</name>
        <dbReference type="ChEBI" id="CHEBI:17754"/>
    </ligand>
</feature>
<comment type="catalytic activity">
    <reaction evidence="7">
        <text>glycerol + ATP = sn-glycerol 3-phosphate + ADP + H(+)</text>
        <dbReference type="Rhea" id="RHEA:21644"/>
        <dbReference type="ChEBI" id="CHEBI:15378"/>
        <dbReference type="ChEBI" id="CHEBI:17754"/>
        <dbReference type="ChEBI" id="CHEBI:30616"/>
        <dbReference type="ChEBI" id="CHEBI:57597"/>
        <dbReference type="ChEBI" id="CHEBI:456216"/>
        <dbReference type="EC" id="2.7.1.30"/>
    </reaction>
</comment>
<evidence type="ECO:0000256" key="8">
    <source>
        <dbReference type="RuleBase" id="RU003733"/>
    </source>
</evidence>
<feature type="binding site" evidence="7">
    <location>
        <position position="135"/>
    </location>
    <ligand>
        <name>sn-glycerol 3-phosphate</name>
        <dbReference type="ChEBI" id="CHEBI:57597"/>
    </ligand>
</feature>
<dbReference type="Proteomes" id="UP001429357">
    <property type="component" value="Unassembled WGS sequence"/>
</dbReference>
<feature type="binding site" evidence="7">
    <location>
        <position position="267"/>
    </location>
    <ligand>
        <name>ATP</name>
        <dbReference type="ChEBI" id="CHEBI:30616"/>
    </ligand>
</feature>
<comment type="similarity">
    <text evidence="1 7 8">Belongs to the FGGY kinase family.</text>
</comment>
<protein>
    <recommendedName>
        <fullName evidence="7">Glycerol kinase</fullName>
        <ecNumber evidence="7">2.7.1.30</ecNumber>
    </recommendedName>
    <alternativeName>
        <fullName evidence="7">ATP:glycerol 3-phosphotransferase</fullName>
    </alternativeName>
    <alternativeName>
        <fullName evidence="7">Glycerokinase</fullName>
        <shortName evidence="7">GK</shortName>
    </alternativeName>
</protein>
<dbReference type="RefSeq" id="WP_161868561.1">
    <property type="nucleotide sequence ID" value="NZ_MAEI02000001.1"/>
</dbReference>
<dbReference type="InterPro" id="IPR018485">
    <property type="entry name" value="FGGY_C"/>
</dbReference>
<evidence type="ECO:0000313" key="12">
    <source>
        <dbReference type="Proteomes" id="UP001429357"/>
    </source>
</evidence>
<feature type="binding site" evidence="7">
    <location>
        <position position="13"/>
    </location>
    <ligand>
        <name>ATP</name>
        <dbReference type="ChEBI" id="CHEBI:30616"/>
    </ligand>
</feature>
<dbReference type="SUPFAM" id="SSF53067">
    <property type="entry name" value="Actin-like ATPase domain"/>
    <property type="match status" value="2"/>
</dbReference>
<feature type="binding site" evidence="7">
    <location>
        <position position="245"/>
    </location>
    <ligand>
        <name>sn-glycerol 3-phosphate</name>
        <dbReference type="ChEBI" id="CHEBI:57597"/>
    </ligand>
</feature>
<feature type="binding site" evidence="7">
    <location>
        <position position="310"/>
    </location>
    <ligand>
        <name>ADP</name>
        <dbReference type="ChEBI" id="CHEBI:456216"/>
    </ligand>
</feature>
<evidence type="ECO:0000256" key="3">
    <source>
        <dbReference type="ARBA" id="ARBA00022741"/>
    </source>
</evidence>
<dbReference type="InterPro" id="IPR018483">
    <property type="entry name" value="Carb_kinase_FGGY_CS"/>
</dbReference>
<feature type="binding site" evidence="7">
    <location>
        <position position="14"/>
    </location>
    <ligand>
        <name>ATP</name>
        <dbReference type="ChEBI" id="CHEBI:30616"/>
    </ligand>
</feature>
<dbReference type="PIRSF" id="PIRSF000538">
    <property type="entry name" value="GlpK"/>
    <property type="match status" value="1"/>
</dbReference>
<feature type="binding site" evidence="7">
    <location>
        <position position="411"/>
    </location>
    <ligand>
        <name>ATP</name>
        <dbReference type="ChEBI" id="CHEBI:30616"/>
    </ligand>
</feature>
<feature type="binding site" evidence="7">
    <location>
        <position position="245"/>
    </location>
    <ligand>
        <name>glycerol</name>
        <dbReference type="ChEBI" id="CHEBI:17754"/>
    </ligand>
</feature>
<feature type="binding site" evidence="7">
    <location>
        <position position="17"/>
    </location>
    <ligand>
        <name>ADP</name>
        <dbReference type="ChEBI" id="CHEBI:456216"/>
    </ligand>
</feature>
<feature type="binding site" evidence="7">
    <location>
        <position position="15"/>
    </location>
    <ligand>
        <name>ATP</name>
        <dbReference type="ChEBI" id="CHEBI:30616"/>
    </ligand>
</feature>
<keyword evidence="2 7" id="KW-0808">Transferase</keyword>
<dbReference type="EMBL" id="MAEI02000001">
    <property type="protein sequence ID" value="MEO1781851.1"/>
    <property type="molecule type" value="Genomic_DNA"/>
</dbReference>
<feature type="binding site" evidence="7">
    <location>
        <position position="246"/>
    </location>
    <ligand>
        <name>glycerol</name>
        <dbReference type="ChEBI" id="CHEBI:17754"/>
    </ligand>
</feature>
<comment type="subunit">
    <text evidence="7">Homotetramer and homodimer (in equilibrium).</text>
</comment>
<proteinExistence type="inferred from homology"/>
<comment type="caution">
    <text evidence="11">The sequence shown here is derived from an EMBL/GenBank/DDBJ whole genome shotgun (WGS) entry which is preliminary data.</text>
</comment>
<keyword evidence="12" id="KW-1185">Reference proteome</keyword>
<feature type="binding site" evidence="7">
    <location>
        <position position="13"/>
    </location>
    <ligand>
        <name>ADP</name>
        <dbReference type="ChEBI" id="CHEBI:456216"/>
    </ligand>
</feature>
<feature type="binding site" evidence="7">
    <location>
        <position position="314"/>
    </location>
    <ligand>
        <name>ATP</name>
        <dbReference type="ChEBI" id="CHEBI:30616"/>
    </ligand>
</feature>
<accession>A0ABV0F5F6</accession>
<evidence type="ECO:0000256" key="6">
    <source>
        <dbReference type="ARBA" id="ARBA00022840"/>
    </source>
</evidence>
<feature type="binding site" evidence="7">
    <location>
        <position position="310"/>
    </location>
    <ligand>
        <name>ATP</name>
        <dbReference type="ChEBI" id="CHEBI:30616"/>
    </ligand>
</feature>
<feature type="binding site" evidence="7">
    <location>
        <position position="83"/>
    </location>
    <ligand>
        <name>sn-glycerol 3-phosphate</name>
        <dbReference type="ChEBI" id="CHEBI:57597"/>
    </ligand>
</feature>
<keyword evidence="6 7" id="KW-0067">ATP-binding</keyword>
<dbReference type="InterPro" id="IPR005999">
    <property type="entry name" value="Glycerol_kin"/>
</dbReference>
<evidence type="ECO:0000259" key="9">
    <source>
        <dbReference type="Pfam" id="PF00370"/>
    </source>
</evidence>